<sequence>MSPRLIDGHDKNLIWLEPDDACLEFANIIDDAGDEHIAILSDEDGIARLYLRHITSGQISANFVFEFELVPPGGFPARIPQVVSAFVGEDFRSVKLAQHAYQTVMEHYGVIVSDVRQTAGGMFIWLLMAENDNVKINVMEIHGENLEYRMIGDEPEAYTGAAESLQQISDTIWGDPDTVISPDTLDRIGFRPTHQNMEHVVLAARIAFPTA</sequence>
<proteinExistence type="predicted"/>
<protein>
    <submittedName>
        <fullName evidence="1">Uncharacterized protein</fullName>
    </submittedName>
</protein>
<accession>A0AAW7ZLK4</accession>
<dbReference type="RefSeq" id="WP_039262774.1">
    <property type="nucleotide sequence ID" value="NZ_CP083834.1"/>
</dbReference>
<name>A0AAW7ZLK4_ENTAS</name>
<dbReference type="Proteomes" id="UP001176432">
    <property type="component" value="Unassembled WGS sequence"/>
</dbReference>
<evidence type="ECO:0000313" key="1">
    <source>
        <dbReference type="EMBL" id="MDO7921077.1"/>
    </source>
</evidence>
<dbReference type="EMBL" id="JAUPXB010000001">
    <property type="protein sequence ID" value="MDO7921077.1"/>
    <property type="molecule type" value="Genomic_DNA"/>
</dbReference>
<evidence type="ECO:0000313" key="2">
    <source>
        <dbReference type="Proteomes" id="UP001176432"/>
    </source>
</evidence>
<dbReference type="AlphaFoldDB" id="A0AAW7ZLK4"/>
<comment type="caution">
    <text evidence="1">The sequence shown here is derived from an EMBL/GenBank/DDBJ whole genome shotgun (WGS) entry which is preliminary data.</text>
</comment>
<organism evidence="1 2">
    <name type="scientific">Enterobacter asburiae</name>
    <dbReference type="NCBI Taxonomy" id="61645"/>
    <lineage>
        <taxon>Bacteria</taxon>
        <taxon>Pseudomonadati</taxon>
        <taxon>Pseudomonadota</taxon>
        <taxon>Gammaproteobacteria</taxon>
        <taxon>Enterobacterales</taxon>
        <taxon>Enterobacteriaceae</taxon>
        <taxon>Enterobacter</taxon>
        <taxon>Enterobacter cloacae complex</taxon>
    </lineage>
</organism>
<gene>
    <name evidence="1" type="ORF">Q5934_05950</name>
</gene>
<reference evidence="1" key="1">
    <citation type="submission" date="2023-07" db="EMBL/GenBank/DDBJ databases">
        <title>Isolates cultured from stool samples of acute diarrhea patients.</title>
        <authorList>
            <person name="Jiang S."/>
        </authorList>
    </citation>
    <scope>NUCLEOTIDE SEQUENCE</scope>
    <source>
        <strain evidence="1">L4424</strain>
    </source>
</reference>